<reference evidence="1 2" key="1">
    <citation type="submission" date="2020-12" db="EMBL/GenBank/DDBJ databases">
        <title>Vagococcus allomyrinae sp. nov. and Enterococcus lavae sp. nov., isolated from the larvae of Allomyrina dichotoma.</title>
        <authorList>
            <person name="Lee S.D."/>
        </authorList>
    </citation>
    <scope>NUCLEOTIDE SEQUENCE [LARGE SCALE GENOMIC DNA]</scope>
    <source>
        <strain evidence="1 2">BWM-S5</strain>
    </source>
</reference>
<proteinExistence type="predicted"/>
<accession>A0ABS4CFR5</accession>
<name>A0ABS4CFR5_9ENTE</name>
<evidence type="ECO:0008006" key="3">
    <source>
        <dbReference type="Google" id="ProtNLM"/>
    </source>
</evidence>
<protein>
    <recommendedName>
        <fullName evidence="3">DUF1310 family protein</fullName>
    </recommendedName>
</protein>
<organism evidence="1 2">
    <name type="scientific">Enterococcus larvae</name>
    <dbReference type="NCBI Taxonomy" id="2794352"/>
    <lineage>
        <taxon>Bacteria</taxon>
        <taxon>Bacillati</taxon>
        <taxon>Bacillota</taxon>
        <taxon>Bacilli</taxon>
        <taxon>Lactobacillales</taxon>
        <taxon>Enterococcaceae</taxon>
        <taxon>Enterococcus</taxon>
    </lineage>
</organism>
<evidence type="ECO:0000313" key="2">
    <source>
        <dbReference type="Proteomes" id="UP000673375"/>
    </source>
</evidence>
<dbReference type="EMBL" id="JAEDXU010000002">
    <property type="protein sequence ID" value="MBP1045468.1"/>
    <property type="molecule type" value="Genomic_DNA"/>
</dbReference>
<gene>
    <name evidence="1" type="ORF">I6N96_04210</name>
</gene>
<keyword evidence="2" id="KW-1185">Reference proteome</keyword>
<dbReference type="Proteomes" id="UP000673375">
    <property type="component" value="Unassembled WGS sequence"/>
</dbReference>
<dbReference type="RefSeq" id="WP_209556268.1">
    <property type="nucleotide sequence ID" value="NZ_JAEDXU010000002.1"/>
</dbReference>
<evidence type="ECO:0000313" key="1">
    <source>
        <dbReference type="EMBL" id="MBP1045468.1"/>
    </source>
</evidence>
<sequence length="128" mass="14460">MKKKIVIGVMIICLLLIGIGGKLNMDRKDKLAQIVEWERVVAGQIKNTFENVEEIKFSEKFVLKPSAGFHSMGVKIKILETDYEMTVKLPPVEQEERLSSYAYTEGMEKGITEGTTKVIYTDGSEEDI</sequence>
<comment type="caution">
    <text evidence="1">The sequence shown here is derived from an EMBL/GenBank/DDBJ whole genome shotgun (WGS) entry which is preliminary data.</text>
</comment>